<organism evidence="3">
    <name type="scientific">Medicago truncatula</name>
    <name type="common">Barrel medic</name>
    <name type="synonym">Medicago tribuloides</name>
    <dbReference type="NCBI Taxonomy" id="3880"/>
    <lineage>
        <taxon>Eukaryota</taxon>
        <taxon>Viridiplantae</taxon>
        <taxon>Streptophyta</taxon>
        <taxon>Embryophyta</taxon>
        <taxon>Tracheophyta</taxon>
        <taxon>Spermatophyta</taxon>
        <taxon>Magnoliopsida</taxon>
        <taxon>eudicotyledons</taxon>
        <taxon>Gunneridae</taxon>
        <taxon>Pentapetalae</taxon>
        <taxon>rosids</taxon>
        <taxon>fabids</taxon>
        <taxon>Fabales</taxon>
        <taxon>Fabaceae</taxon>
        <taxon>Papilionoideae</taxon>
        <taxon>50 kb inversion clade</taxon>
        <taxon>NPAAA clade</taxon>
        <taxon>Hologalegina</taxon>
        <taxon>IRL clade</taxon>
        <taxon>Trifolieae</taxon>
        <taxon>Medicago</taxon>
    </lineage>
</organism>
<comment type="caution">
    <text evidence="3">The sequence shown here is derived from an EMBL/GenBank/DDBJ whole genome shotgun (WGS) entry which is preliminary data.</text>
</comment>
<gene>
    <name evidence="3" type="ORF">MtrunA17_Chr2g0308871</name>
</gene>
<dbReference type="AlphaFoldDB" id="A0A396JD25"/>
<sequence length="452" mass="50936">MANEEAVALDSSWLGEEPLQMESDFSNDGVGEIPFGSIGDVEDWELMLPSTSDLVCSLYENHVFPMYEVVFKDMGFQLPFSEFPREMLRWTKLSPSHVHPNSYAFMRAFELLCDNLRLPASKYVLFSFFTVQRGTDWISFRQNQKMYEVFAGKVQSFKECFFLVRPRSATALDILFEAAKDGIQERRPFFPLCRSQDHFRYEPKNFEKMKDLGVYVNAAHKKIYAKKRRKNVQSLEHHIVGSGVGSSFGPVVDLEGEDPPEELVQESVKKQKVGTPSKQPVTPIRAFLIRSERGDFLQLPKVRSEPDQCGPHSTLFFYDSELRIIQNLGPAGRSKAIADGAIATMKALELAEEKASLEETLKKADLPREDEMEDTTVLRRADLVDTIGELEGSLVDVVKIGFDRAVAQLKVVNPDIDLNVEGIHPLSDVNDGVISPPPDPEEDNGHVDEAQA</sequence>
<dbReference type="Proteomes" id="UP000265566">
    <property type="component" value="Chromosome 2"/>
</dbReference>
<dbReference type="EMBL" id="PSQE01000002">
    <property type="protein sequence ID" value="RHN74308.1"/>
    <property type="molecule type" value="Genomic_DNA"/>
</dbReference>
<evidence type="ECO:0000256" key="1">
    <source>
        <dbReference type="SAM" id="MobiDB-lite"/>
    </source>
</evidence>
<proteinExistence type="predicted"/>
<reference evidence="3" key="1">
    <citation type="journal article" date="2018" name="Nat. Plants">
        <title>Whole-genome landscape of Medicago truncatula symbiotic genes.</title>
        <authorList>
            <person name="Pecrix Y."/>
            <person name="Gamas P."/>
            <person name="Carrere S."/>
        </authorList>
    </citation>
    <scope>NUCLEOTIDE SEQUENCE</scope>
    <source>
        <tissue evidence="3">Leaves</tissue>
    </source>
</reference>
<feature type="domain" description="Transposase (putative) gypsy type" evidence="2">
    <location>
        <begin position="72"/>
        <end position="132"/>
    </location>
</feature>
<dbReference type="PANTHER" id="PTHR31099">
    <property type="entry name" value="OS06G0165300 PROTEIN"/>
    <property type="match status" value="1"/>
</dbReference>
<dbReference type="InterPro" id="IPR007321">
    <property type="entry name" value="Transposase_28"/>
</dbReference>
<dbReference type="Pfam" id="PF04195">
    <property type="entry name" value="Transposase_28"/>
    <property type="match status" value="1"/>
</dbReference>
<accession>A0A396JD25</accession>
<protein>
    <submittedName>
        <fullName evidence="3">Putative transposase (Putative), gypsy type</fullName>
    </submittedName>
</protein>
<feature type="region of interest" description="Disordered" evidence="1">
    <location>
        <begin position="427"/>
        <end position="452"/>
    </location>
</feature>
<feature type="compositionally biased region" description="Basic and acidic residues" evidence="1">
    <location>
        <begin position="443"/>
        <end position="452"/>
    </location>
</feature>
<evidence type="ECO:0000313" key="3">
    <source>
        <dbReference type="EMBL" id="RHN74308.1"/>
    </source>
</evidence>
<evidence type="ECO:0000259" key="2">
    <source>
        <dbReference type="Pfam" id="PF04195"/>
    </source>
</evidence>
<name>A0A396JD25_MEDTR</name>
<dbReference type="PANTHER" id="PTHR31099:SF49">
    <property type="entry name" value="MYOSIN HEAVY CHAIN-LIKE PROTEIN"/>
    <property type="match status" value="1"/>
</dbReference>
<dbReference type="Gramene" id="rna10347">
    <property type="protein sequence ID" value="RHN74308.1"/>
    <property type="gene ID" value="gene10347"/>
</dbReference>